<dbReference type="GO" id="GO:0005975">
    <property type="term" value="P:carbohydrate metabolic process"/>
    <property type="evidence" value="ECO:0007669"/>
    <property type="project" value="InterPro"/>
</dbReference>
<dbReference type="GO" id="GO:0016868">
    <property type="term" value="F:intramolecular phosphotransferase activity"/>
    <property type="evidence" value="ECO:0007669"/>
    <property type="project" value="InterPro"/>
</dbReference>
<feature type="domain" description="Alpha-D-phosphohexomutase alpha/beta/alpha" evidence="7">
    <location>
        <begin position="383"/>
        <end position="513"/>
    </location>
</feature>
<dbReference type="InterPro" id="IPR011004">
    <property type="entry name" value="Trimer_LpxA-like_sf"/>
</dbReference>
<feature type="domain" description="Nucleotidyl transferase" evidence="6">
    <location>
        <begin position="3"/>
        <end position="231"/>
    </location>
</feature>
<dbReference type="eggNOG" id="COG1109">
    <property type="taxonomic scope" value="Bacteria"/>
</dbReference>
<dbReference type="InterPro" id="IPR036900">
    <property type="entry name" value="A-D-PHexomutase_C_sf"/>
</dbReference>
<dbReference type="CDD" id="cd04181">
    <property type="entry name" value="NTP_transferase"/>
    <property type="match status" value="1"/>
</dbReference>
<dbReference type="InterPro" id="IPR005835">
    <property type="entry name" value="NTP_transferase_dom"/>
</dbReference>
<dbReference type="SUPFAM" id="SSF51161">
    <property type="entry name" value="Trimeric LpxA-like enzymes"/>
    <property type="match status" value="1"/>
</dbReference>
<dbReference type="Pfam" id="PF02878">
    <property type="entry name" value="PGM_PMM_I"/>
    <property type="match status" value="1"/>
</dbReference>
<feature type="domain" description="Alpha-D-phosphohexomutase alpha/beta/alpha" evidence="8">
    <location>
        <begin position="540"/>
        <end position="631"/>
    </location>
</feature>
<dbReference type="Gene3D" id="3.90.550.10">
    <property type="entry name" value="Spore Coat Polysaccharide Biosynthesis Protein SpsA, Chain A"/>
    <property type="match status" value="1"/>
</dbReference>
<evidence type="ECO:0000256" key="1">
    <source>
        <dbReference type="ARBA" id="ARBA00004514"/>
    </source>
</evidence>
<dbReference type="eggNOG" id="COG1208">
    <property type="taxonomic scope" value="Bacteria"/>
</dbReference>
<evidence type="ECO:0000259" key="9">
    <source>
        <dbReference type="Pfam" id="PF25084"/>
    </source>
</evidence>
<dbReference type="PANTHER" id="PTHR22572">
    <property type="entry name" value="SUGAR-1-PHOSPHATE GUANYL TRANSFERASE"/>
    <property type="match status" value="1"/>
</dbReference>
<evidence type="ECO:0000313" key="11">
    <source>
        <dbReference type="Proteomes" id="UP000001175"/>
    </source>
</evidence>
<dbReference type="AlphaFoldDB" id="A0A0H3K880"/>
<keyword evidence="3" id="KW-0963">Cytoplasm</keyword>
<dbReference type="InterPro" id="IPR005845">
    <property type="entry name" value="A-D-PHexomutase_a/b/a-II"/>
</dbReference>
<dbReference type="RefSeq" id="WP_011243334.1">
    <property type="nucleotide sequence ID" value="NC_006576.1"/>
</dbReference>
<dbReference type="GeneID" id="72429321"/>
<evidence type="ECO:0000259" key="6">
    <source>
        <dbReference type="Pfam" id="PF00483"/>
    </source>
</evidence>
<organism evidence="10 11">
    <name type="scientific">Synechococcus sp. (strain ATCC 27144 / PCC 6301 / SAUG 1402/1)</name>
    <name type="common">Anacystis nidulans</name>
    <dbReference type="NCBI Taxonomy" id="269084"/>
    <lineage>
        <taxon>Bacteria</taxon>
        <taxon>Bacillati</taxon>
        <taxon>Cyanobacteriota</taxon>
        <taxon>Cyanophyceae</taxon>
        <taxon>Synechococcales</taxon>
        <taxon>Synechococcaceae</taxon>
        <taxon>Synechococcus</taxon>
    </lineage>
</organism>
<reference evidence="10 11" key="1">
    <citation type="journal article" date="2007" name="Photosyn. Res.">
        <title>Complete nucleotide sequence of the freshwater unicellular cyanobacterium Synechococcus elongatus PCC 6301 chromosome: gene content and organization.</title>
        <authorList>
            <person name="Sugita C."/>
            <person name="Ogata K."/>
            <person name="Shikata M."/>
            <person name="Jikuya H."/>
            <person name="Takano J."/>
            <person name="Furumichi M."/>
            <person name="Kanehisa M."/>
            <person name="Omata T."/>
            <person name="Sugiura M."/>
            <person name="Sugita M."/>
        </authorList>
    </citation>
    <scope>NUCLEOTIDE SEQUENCE [LARGE SCALE GENOMIC DNA]</scope>
    <source>
        <strain evidence="11">ATCC 27144 / PCC 6301 / SAUG 1402/1</strain>
    </source>
</reference>
<dbReference type="InterPro" id="IPR029044">
    <property type="entry name" value="Nucleotide-diphossugar_trans"/>
</dbReference>
<dbReference type="KEGG" id="syc:syc1022_c"/>
<accession>A0A0H3K880</accession>
<dbReference type="GO" id="GO:0043886">
    <property type="term" value="F:structural constituent of carboxysome shell"/>
    <property type="evidence" value="ECO:0007669"/>
    <property type="project" value="UniProtKB-ARBA"/>
</dbReference>
<keyword evidence="5" id="KW-0648">Protein biosynthesis</keyword>
<dbReference type="GO" id="GO:0016740">
    <property type="term" value="F:transferase activity"/>
    <property type="evidence" value="ECO:0007669"/>
    <property type="project" value="UniProtKB-KW"/>
</dbReference>
<evidence type="ECO:0000259" key="7">
    <source>
        <dbReference type="Pfam" id="PF02878"/>
    </source>
</evidence>
<evidence type="ECO:0000259" key="8">
    <source>
        <dbReference type="Pfam" id="PF02879"/>
    </source>
</evidence>
<dbReference type="SUPFAM" id="SSF55957">
    <property type="entry name" value="Phosphoglucomutase, C-terminal domain"/>
    <property type="match status" value="1"/>
</dbReference>
<comment type="similarity">
    <text evidence="2">Belongs to the phosphohexose mutase family.</text>
</comment>
<evidence type="ECO:0000256" key="5">
    <source>
        <dbReference type="ARBA" id="ARBA00022917"/>
    </source>
</evidence>
<dbReference type="InterPro" id="IPR005844">
    <property type="entry name" value="A-D-PHexomutase_a/b/a-I"/>
</dbReference>
<dbReference type="EMBL" id="AP008231">
    <property type="protein sequence ID" value="BAD79212.1"/>
    <property type="molecule type" value="Genomic_DNA"/>
</dbReference>
<evidence type="ECO:0000313" key="10">
    <source>
        <dbReference type="EMBL" id="BAD79212.1"/>
    </source>
</evidence>
<protein>
    <submittedName>
        <fullName evidence="10">Mannose-1-phosphate guanyltransferase</fullName>
    </submittedName>
</protein>
<dbReference type="SUPFAM" id="SSF53738">
    <property type="entry name" value="Phosphoglucomutase, first 3 domains"/>
    <property type="match status" value="3"/>
</dbReference>
<dbReference type="SUPFAM" id="SSF53448">
    <property type="entry name" value="Nucleotide-diphospho-sugar transferases"/>
    <property type="match status" value="1"/>
</dbReference>
<dbReference type="Gene3D" id="3.40.120.10">
    <property type="entry name" value="Alpha-D-Glucose-1,6-Bisphosphate, subunit A, domain 3"/>
    <property type="match status" value="3"/>
</dbReference>
<keyword evidence="4" id="KW-0396">Initiation factor</keyword>
<evidence type="ECO:0000256" key="2">
    <source>
        <dbReference type="ARBA" id="ARBA00010231"/>
    </source>
</evidence>
<dbReference type="GO" id="GO:0031470">
    <property type="term" value="C:carboxysome"/>
    <property type="evidence" value="ECO:0007669"/>
    <property type="project" value="UniProtKB-ARBA"/>
</dbReference>
<dbReference type="InterPro" id="IPR056764">
    <property type="entry name" value="LbH_EIF2B3/5"/>
</dbReference>
<dbReference type="InterPro" id="IPR050486">
    <property type="entry name" value="Mannose-1P_guanyltransferase"/>
</dbReference>
<gene>
    <name evidence="10" type="ordered locus">syc1022_c</name>
</gene>
<comment type="subcellular location">
    <subcellularLocation>
        <location evidence="1">Cytoplasm</location>
        <location evidence="1">Cytosol</location>
    </subcellularLocation>
</comment>
<dbReference type="Proteomes" id="UP000001175">
    <property type="component" value="Chromosome"/>
</dbReference>
<evidence type="ECO:0000256" key="3">
    <source>
        <dbReference type="ARBA" id="ARBA00022490"/>
    </source>
</evidence>
<sequence length="837" mass="93094">MRAVLLAGGLGTRLRPLTCDRPKPMVPILNRPIAAHILQLLHRHGYQEILATLYYRPETIQQYFQEGQDWGVDLRYILEADRPLGTAGSVKNLTSQLQETFLVASGDCLSDFDLTAALAWHRQQQAIATVILARVDQPLEFGCVVCDRQQRIIRLIEKPDASELISDTVNSGFYILEPEALDYLPLDEPSDFATHLLPRLLAAGEVVTGYVDQGYWCDIGNRQAYQRAQLDALLGRVRLQANQMEWRPGIYVGEGTTIASSAQLEPPLWIGQHCYIGEEVQLKAGTVIGDESRIEAGACLDRAVVWNRVQIGQRSHLEGCVLADGVRLERHVQIHEGAVIGSGCRLQEEAQVQAEVRIWPRKQIEAGAIVNLNLIWATSARRRLFSDGGVRGIANVDITPEFAVKLGVAYGSTIPPGSSVTVSRDQRSISQMVTRSLIAGLMSTGITIRNLEAAAVPIARSMLARLPVVGGIHVRLDPLWPTHVLIEFLDREGLTVDRALERRIEAAFFQEDLRRVPMQDLGTMITVSETLPLYRQLFCDRLDRDLLLRSPNRIVIDYAYSVSGAVLPLLLSEFGCDAVILNASLRQQPPTENERQSLLEQMGQVVSAIKANCGVQVAANGERFTLVDEQGMALDHEQLTVLMAEICWLRRPGGTVVVPMTSSSAVDQTAWRYHGRVHRCRPTPTALMAACRNLPDVILGGSGELGFIFPEMHAGFDAIFGIARLIEGLDRQSRSLSQWVESLPSIAHRHLTLSCPRNLLGTLMRQLLESHEPDRLNFQEGLRIQGDRGDQWLLVLPDASYPLIHLYANAQDHQWVEQTLGSYQQQIEQFVATLQSP</sequence>
<dbReference type="Gene3D" id="2.160.10.10">
    <property type="entry name" value="Hexapeptide repeat proteins"/>
    <property type="match status" value="1"/>
</dbReference>
<evidence type="ECO:0000256" key="4">
    <source>
        <dbReference type="ARBA" id="ARBA00022540"/>
    </source>
</evidence>
<name>A0A0H3K880_SYNP6</name>
<proteinExistence type="inferred from homology"/>
<dbReference type="InterPro" id="IPR016055">
    <property type="entry name" value="A-D-PHexomutase_a/b/a-I/II/III"/>
</dbReference>
<feature type="domain" description="EIF2B subunit epsilon/gamma LbH" evidence="9">
    <location>
        <begin position="248"/>
        <end position="352"/>
    </location>
</feature>
<dbReference type="Pfam" id="PF02879">
    <property type="entry name" value="PGM_PMM_II"/>
    <property type="match status" value="1"/>
</dbReference>
<keyword evidence="10" id="KW-0808">Transferase</keyword>
<dbReference type="CDD" id="cd05805">
    <property type="entry name" value="MPG1_transferase"/>
    <property type="match status" value="1"/>
</dbReference>
<dbReference type="Pfam" id="PF25084">
    <property type="entry name" value="LbH_EIF2B"/>
    <property type="match status" value="1"/>
</dbReference>
<dbReference type="Pfam" id="PF00483">
    <property type="entry name" value="NTP_transferase"/>
    <property type="match status" value="1"/>
</dbReference>